<feature type="region of interest" description="Disordered" evidence="19">
    <location>
        <begin position="190"/>
        <end position="224"/>
    </location>
</feature>
<keyword evidence="5" id="KW-0158">Chromosome</keyword>
<evidence type="ECO:0000256" key="17">
    <source>
        <dbReference type="ARBA" id="ARBA00044152"/>
    </source>
</evidence>
<evidence type="ECO:0000256" key="9">
    <source>
        <dbReference type="ARBA" id="ARBA00022776"/>
    </source>
</evidence>
<feature type="compositionally biased region" description="Low complexity" evidence="19">
    <location>
        <begin position="244"/>
        <end position="254"/>
    </location>
</feature>
<dbReference type="OrthoDB" id="5599235at2759"/>
<comment type="subcellular location">
    <subcellularLocation>
        <location evidence="3">Chromosome</location>
        <location evidence="3">Centromere</location>
        <location evidence="3">Kinetochore</location>
    </subcellularLocation>
    <subcellularLocation>
        <location evidence="2">Cytoplasm</location>
        <location evidence="2">Cytoskeleton</location>
        <location evidence="2">Spindle</location>
    </subcellularLocation>
    <subcellularLocation>
        <location evidence="1">Nucleus</location>
    </subcellularLocation>
</comment>
<keyword evidence="6" id="KW-0963">Cytoplasm</keyword>
<evidence type="ECO:0000256" key="7">
    <source>
        <dbReference type="ARBA" id="ARBA00022618"/>
    </source>
</evidence>
<evidence type="ECO:0000256" key="1">
    <source>
        <dbReference type="ARBA" id="ARBA00004123"/>
    </source>
</evidence>
<gene>
    <name evidence="20" type="ORF">EW145_g2742</name>
</gene>
<keyword evidence="10" id="KW-0159">Chromosome partition</keyword>
<keyword evidence="16" id="KW-0137">Centromere</keyword>
<feature type="region of interest" description="Disordered" evidence="19">
    <location>
        <begin position="1"/>
        <end position="30"/>
    </location>
</feature>
<feature type="region of interest" description="Disordered" evidence="19">
    <location>
        <begin position="244"/>
        <end position="268"/>
    </location>
</feature>
<evidence type="ECO:0000256" key="6">
    <source>
        <dbReference type="ARBA" id="ARBA00022490"/>
    </source>
</evidence>
<dbReference type="EMBL" id="SGPK01000102">
    <property type="protein sequence ID" value="THH08380.1"/>
    <property type="molecule type" value="Genomic_DNA"/>
</dbReference>
<evidence type="ECO:0000256" key="15">
    <source>
        <dbReference type="ARBA" id="ARBA00023306"/>
    </source>
</evidence>
<dbReference type="GO" id="GO:0072686">
    <property type="term" value="C:mitotic spindle"/>
    <property type="evidence" value="ECO:0007669"/>
    <property type="project" value="InterPro"/>
</dbReference>
<evidence type="ECO:0000256" key="3">
    <source>
        <dbReference type="ARBA" id="ARBA00004629"/>
    </source>
</evidence>
<keyword evidence="12" id="KW-0175">Coiled coil</keyword>
<keyword evidence="11" id="KW-0995">Kinetochore</keyword>
<dbReference type="Pfam" id="PF08651">
    <property type="entry name" value="DASH_Duo1"/>
    <property type="match status" value="1"/>
</dbReference>
<dbReference type="GO" id="GO:0051301">
    <property type="term" value="P:cell division"/>
    <property type="evidence" value="ECO:0007669"/>
    <property type="project" value="UniProtKB-KW"/>
</dbReference>
<keyword evidence="9" id="KW-0498">Mitosis</keyword>
<sequence>MDDSYESSVPLRSRFYSASPIGDTTYDGQENADLSLSELSLNGKAEAGAGPSQPFSLLARPSQPSEPDITIQEDRNEDDVIEKEVEIVDDEEARTRSVARTRDERLRHDLFVLRKLNSGLAVYTDALSDTRSSTERVTGQLTQTNALLDKYIDILAKSESATRLIFDERWHGAEDDEAVIERLEQEAEEKARREAEERALAKQKEQERVEKEVREQHERAEKERIEAEKKEKLAIRAGYGRVRGVRGTRASTRAKGAPSSRTGDGISQRPRANGLGFLYSKFGRTFSEASIINVCTVV</sequence>
<organism evidence="20 21">
    <name type="scientific">Phellinidium pouzarii</name>
    <dbReference type="NCBI Taxonomy" id="167371"/>
    <lineage>
        <taxon>Eukaryota</taxon>
        <taxon>Fungi</taxon>
        <taxon>Dikarya</taxon>
        <taxon>Basidiomycota</taxon>
        <taxon>Agaricomycotina</taxon>
        <taxon>Agaricomycetes</taxon>
        <taxon>Hymenochaetales</taxon>
        <taxon>Hymenochaetaceae</taxon>
        <taxon>Phellinidium</taxon>
    </lineage>
</organism>
<dbReference type="Proteomes" id="UP000308199">
    <property type="component" value="Unassembled WGS sequence"/>
</dbReference>
<evidence type="ECO:0000256" key="2">
    <source>
        <dbReference type="ARBA" id="ARBA00004186"/>
    </source>
</evidence>
<dbReference type="PANTHER" id="PTHR28216">
    <property type="entry name" value="DASH COMPLEX SUBUNIT DUO1"/>
    <property type="match status" value="1"/>
</dbReference>
<evidence type="ECO:0000256" key="14">
    <source>
        <dbReference type="ARBA" id="ARBA00023242"/>
    </source>
</evidence>
<evidence type="ECO:0000256" key="11">
    <source>
        <dbReference type="ARBA" id="ARBA00022838"/>
    </source>
</evidence>
<dbReference type="InterPro" id="IPR013960">
    <property type="entry name" value="DASH_Duo1"/>
</dbReference>
<accession>A0A4S4LF61</accession>
<reference evidence="20 21" key="1">
    <citation type="submission" date="2019-02" db="EMBL/GenBank/DDBJ databases">
        <title>Genome sequencing of the rare red list fungi Phellinidium pouzarii.</title>
        <authorList>
            <person name="Buettner E."/>
            <person name="Kellner H."/>
        </authorList>
    </citation>
    <scope>NUCLEOTIDE SEQUENCE [LARGE SCALE GENOMIC DNA]</scope>
    <source>
        <strain evidence="20 21">DSM 108285</strain>
    </source>
</reference>
<evidence type="ECO:0000256" key="10">
    <source>
        <dbReference type="ARBA" id="ARBA00022829"/>
    </source>
</evidence>
<comment type="similarity">
    <text evidence="4">Belongs to the DASH complex DUO1 family.</text>
</comment>
<dbReference type="AlphaFoldDB" id="A0A4S4LF61"/>
<protein>
    <recommendedName>
        <fullName evidence="17">DASH complex subunit DUO1</fullName>
    </recommendedName>
    <alternativeName>
        <fullName evidence="18">Outer kinetochore protein DUO1</fullName>
    </alternativeName>
</protein>
<evidence type="ECO:0000256" key="4">
    <source>
        <dbReference type="ARBA" id="ARBA00005366"/>
    </source>
</evidence>
<dbReference type="GO" id="GO:0042729">
    <property type="term" value="C:DASH complex"/>
    <property type="evidence" value="ECO:0007669"/>
    <property type="project" value="InterPro"/>
</dbReference>
<name>A0A4S4LF61_9AGAM</name>
<keyword evidence="15" id="KW-0131">Cell cycle</keyword>
<feature type="region of interest" description="Disordered" evidence="19">
    <location>
        <begin position="43"/>
        <end position="70"/>
    </location>
</feature>
<proteinExistence type="inferred from homology"/>
<evidence type="ECO:0000313" key="20">
    <source>
        <dbReference type="EMBL" id="THH08380.1"/>
    </source>
</evidence>
<dbReference type="GO" id="GO:0005874">
    <property type="term" value="C:microtubule"/>
    <property type="evidence" value="ECO:0007669"/>
    <property type="project" value="UniProtKB-KW"/>
</dbReference>
<evidence type="ECO:0000256" key="18">
    <source>
        <dbReference type="ARBA" id="ARBA00044358"/>
    </source>
</evidence>
<dbReference type="PANTHER" id="PTHR28216:SF1">
    <property type="entry name" value="DASH COMPLEX SUBUNIT DUO1"/>
    <property type="match status" value="1"/>
</dbReference>
<keyword evidence="21" id="KW-1185">Reference proteome</keyword>
<evidence type="ECO:0000313" key="21">
    <source>
        <dbReference type="Proteomes" id="UP000308199"/>
    </source>
</evidence>
<comment type="caution">
    <text evidence="20">The sequence shown here is derived from an EMBL/GenBank/DDBJ whole genome shotgun (WGS) entry which is preliminary data.</text>
</comment>
<evidence type="ECO:0000256" key="12">
    <source>
        <dbReference type="ARBA" id="ARBA00023054"/>
    </source>
</evidence>
<evidence type="ECO:0000256" key="13">
    <source>
        <dbReference type="ARBA" id="ARBA00023212"/>
    </source>
</evidence>
<evidence type="ECO:0000256" key="19">
    <source>
        <dbReference type="SAM" id="MobiDB-lite"/>
    </source>
</evidence>
<keyword evidence="14" id="KW-0539">Nucleus</keyword>
<evidence type="ECO:0000256" key="8">
    <source>
        <dbReference type="ARBA" id="ARBA00022701"/>
    </source>
</evidence>
<dbReference type="GO" id="GO:0007059">
    <property type="term" value="P:chromosome segregation"/>
    <property type="evidence" value="ECO:0007669"/>
    <property type="project" value="UniProtKB-KW"/>
</dbReference>
<evidence type="ECO:0000256" key="16">
    <source>
        <dbReference type="ARBA" id="ARBA00023328"/>
    </source>
</evidence>
<evidence type="ECO:0000256" key="5">
    <source>
        <dbReference type="ARBA" id="ARBA00022454"/>
    </source>
</evidence>
<keyword evidence="8" id="KW-0493">Microtubule</keyword>
<keyword evidence="13" id="KW-0206">Cytoskeleton</keyword>
<dbReference type="GO" id="GO:0000278">
    <property type="term" value="P:mitotic cell cycle"/>
    <property type="evidence" value="ECO:0007669"/>
    <property type="project" value="InterPro"/>
</dbReference>
<keyword evidence="7" id="KW-0132">Cell division</keyword>